<dbReference type="InterPro" id="IPR000620">
    <property type="entry name" value="EamA_dom"/>
</dbReference>
<keyword evidence="5 7" id="KW-0472">Membrane</keyword>
<dbReference type="Pfam" id="PF00892">
    <property type="entry name" value="EamA"/>
    <property type="match status" value="2"/>
</dbReference>
<evidence type="ECO:0000256" key="5">
    <source>
        <dbReference type="ARBA" id="ARBA00023136"/>
    </source>
</evidence>
<evidence type="ECO:0000256" key="4">
    <source>
        <dbReference type="ARBA" id="ARBA00022989"/>
    </source>
</evidence>
<keyword evidence="3 7" id="KW-0812">Transmembrane</keyword>
<feature type="transmembrane region" description="Helical" evidence="7">
    <location>
        <begin position="225"/>
        <end position="246"/>
    </location>
</feature>
<sequence>MRAFGRLHSYVWDSGPMCVGLAAFIFSLSGLFVKLLKGHVPEFEIVVCRSFLSFIACAIASYRNDVKPFFGHRQNWLLLLGRALSGSVAMAVYYFSIGLLALADAVTLFFLNPAITALVAWPVLKEPLGALGIAGVSSSLLGVILVSQPPAIFDRDGEAWSSRQTFGTIFGVSSAVLASVAFIFIRLIGKKESPITMSVYFHLTALITSGIPLACGFPSKAVLPSPIALLLLLGISASSFWGQLLIGRGLQLLSAAQAGAINITQVLYSYVFGVVILNEHLSWLSLIGSVFIASGVVCVSSKPKAKPSQEYARLSTTEETIAQGGPHFQPAQHSTSELEMGTDPRAQEAPSTGKGIQGGAEAEGGTESSKDVKQGGQEAQLATSEVAKAGMGATTDGAAYLAALPHHQNGHHQNGHHLQENGHYHPLQQASEGAGEQIGGSEQLPLHIEGGVLVPPGGHRAEQEGHLPPPHACINVDALPAQPLPLPVSFGSANSSWGQPLQQLEGQAPSGVMGDSWQGSSIHHQSLGQAGSQGGEQQQEVGVHEHEGGTQGLDSSDQWYGYLLGPVEGHDAGLLSLQQAQADESFQEAGRVTSEEMGHDKSGTS</sequence>
<organism evidence="9">
    <name type="scientific">Dunaliella tertiolecta</name>
    <name type="common">Green alga</name>
    <dbReference type="NCBI Taxonomy" id="3047"/>
    <lineage>
        <taxon>Eukaryota</taxon>
        <taxon>Viridiplantae</taxon>
        <taxon>Chlorophyta</taxon>
        <taxon>core chlorophytes</taxon>
        <taxon>Chlorophyceae</taxon>
        <taxon>CS clade</taxon>
        <taxon>Chlamydomonadales</taxon>
        <taxon>Dunaliellaceae</taxon>
        <taxon>Dunaliella</taxon>
    </lineage>
</organism>
<evidence type="ECO:0000313" key="9">
    <source>
        <dbReference type="EMBL" id="CAE0492142.1"/>
    </source>
</evidence>
<evidence type="ECO:0000259" key="8">
    <source>
        <dbReference type="Pfam" id="PF00892"/>
    </source>
</evidence>
<dbReference type="GO" id="GO:0016020">
    <property type="term" value="C:membrane"/>
    <property type="evidence" value="ECO:0007669"/>
    <property type="project" value="UniProtKB-SubCell"/>
</dbReference>
<evidence type="ECO:0000256" key="3">
    <source>
        <dbReference type="ARBA" id="ARBA00022692"/>
    </source>
</evidence>
<feature type="domain" description="EamA" evidence="8">
    <location>
        <begin position="166"/>
        <end position="300"/>
    </location>
</feature>
<proteinExistence type="inferred from homology"/>
<feature type="compositionally biased region" description="Basic and acidic residues" evidence="6">
    <location>
        <begin position="593"/>
        <end position="605"/>
    </location>
</feature>
<feature type="region of interest" description="Disordered" evidence="6">
    <location>
        <begin position="490"/>
        <end position="605"/>
    </location>
</feature>
<evidence type="ECO:0000256" key="7">
    <source>
        <dbReference type="SAM" id="Phobius"/>
    </source>
</evidence>
<feature type="transmembrane region" description="Helical" evidence="7">
    <location>
        <begin position="76"/>
        <end position="95"/>
    </location>
</feature>
<dbReference type="InterPro" id="IPR037185">
    <property type="entry name" value="EmrE-like"/>
</dbReference>
<evidence type="ECO:0000256" key="2">
    <source>
        <dbReference type="ARBA" id="ARBA00007635"/>
    </source>
</evidence>
<accession>A0A7S3QSW2</accession>
<gene>
    <name evidence="9" type="ORF">DTER00134_LOCUS7215</name>
</gene>
<dbReference type="PANTHER" id="PTHR22911:SF6">
    <property type="entry name" value="SOLUTE CARRIER FAMILY 35 MEMBER G1"/>
    <property type="match status" value="1"/>
</dbReference>
<feature type="compositionally biased region" description="Polar residues" evidence="6">
    <location>
        <begin position="491"/>
        <end position="505"/>
    </location>
</feature>
<feature type="region of interest" description="Disordered" evidence="6">
    <location>
        <begin position="322"/>
        <end position="381"/>
    </location>
</feature>
<protein>
    <recommendedName>
        <fullName evidence="8">EamA domain-containing protein</fullName>
    </recommendedName>
</protein>
<feature type="compositionally biased region" description="Low complexity" evidence="6">
    <location>
        <begin position="523"/>
        <end position="541"/>
    </location>
</feature>
<evidence type="ECO:0000256" key="6">
    <source>
        <dbReference type="SAM" id="MobiDB-lite"/>
    </source>
</evidence>
<feature type="transmembrane region" description="Helical" evidence="7">
    <location>
        <begin position="12"/>
        <end position="31"/>
    </location>
</feature>
<feature type="transmembrane region" description="Helical" evidence="7">
    <location>
        <begin position="128"/>
        <end position="146"/>
    </location>
</feature>
<feature type="domain" description="EamA" evidence="8">
    <location>
        <begin position="17"/>
        <end position="147"/>
    </location>
</feature>
<evidence type="ECO:0000256" key="1">
    <source>
        <dbReference type="ARBA" id="ARBA00004141"/>
    </source>
</evidence>
<reference evidence="9" key="1">
    <citation type="submission" date="2021-01" db="EMBL/GenBank/DDBJ databases">
        <authorList>
            <person name="Corre E."/>
            <person name="Pelletier E."/>
            <person name="Niang G."/>
            <person name="Scheremetjew M."/>
            <person name="Finn R."/>
            <person name="Kale V."/>
            <person name="Holt S."/>
            <person name="Cochrane G."/>
            <person name="Meng A."/>
            <person name="Brown T."/>
            <person name="Cohen L."/>
        </authorList>
    </citation>
    <scope>NUCLEOTIDE SEQUENCE</scope>
    <source>
        <strain evidence="9">CCMP1320</strain>
    </source>
</reference>
<name>A0A7S3QSW2_DUNTE</name>
<dbReference type="SUPFAM" id="SSF103481">
    <property type="entry name" value="Multidrug resistance efflux transporter EmrE"/>
    <property type="match status" value="2"/>
</dbReference>
<feature type="transmembrane region" description="Helical" evidence="7">
    <location>
        <begin position="43"/>
        <end position="64"/>
    </location>
</feature>
<dbReference type="EMBL" id="HBIP01012676">
    <property type="protein sequence ID" value="CAE0492142.1"/>
    <property type="molecule type" value="Transcribed_RNA"/>
</dbReference>
<comment type="subcellular location">
    <subcellularLocation>
        <location evidence="1">Membrane</location>
        <topology evidence="1">Multi-pass membrane protein</topology>
    </subcellularLocation>
</comment>
<keyword evidence="4 7" id="KW-1133">Transmembrane helix</keyword>
<dbReference type="PANTHER" id="PTHR22911">
    <property type="entry name" value="ACYL-MALONYL CONDENSING ENZYME-RELATED"/>
    <property type="match status" value="1"/>
</dbReference>
<dbReference type="AlphaFoldDB" id="A0A7S3QSW2"/>
<feature type="transmembrane region" description="Helical" evidence="7">
    <location>
        <begin position="101"/>
        <end position="121"/>
    </location>
</feature>
<feature type="transmembrane region" description="Helical" evidence="7">
    <location>
        <begin position="199"/>
        <end position="219"/>
    </location>
</feature>
<feature type="transmembrane region" description="Helical" evidence="7">
    <location>
        <begin position="166"/>
        <end position="187"/>
    </location>
</feature>
<comment type="similarity">
    <text evidence="2">Belongs to the drug/metabolite transporter (DMT) superfamily. Plant drug/metabolite exporter (P-DME) (TC 2.A.7.4) family.</text>
</comment>